<dbReference type="Proteomes" id="UP000489600">
    <property type="component" value="Unassembled WGS sequence"/>
</dbReference>
<organism evidence="3 4">
    <name type="scientific">Arabis nemorensis</name>
    <dbReference type="NCBI Taxonomy" id="586526"/>
    <lineage>
        <taxon>Eukaryota</taxon>
        <taxon>Viridiplantae</taxon>
        <taxon>Streptophyta</taxon>
        <taxon>Embryophyta</taxon>
        <taxon>Tracheophyta</taxon>
        <taxon>Spermatophyta</taxon>
        <taxon>Magnoliopsida</taxon>
        <taxon>eudicotyledons</taxon>
        <taxon>Gunneridae</taxon>
        <taxon>Pentapetalae</taxon>
        <taxon>rosids</taxon>
        <taxon>malvids</taxon>
        <taxon>Brassicales</taxon>
        <taxon>Brassicaceae</taxon>
        <taxon>Arabideae</taxon>
        <taxon>Arabis</taxon>
    </lineage>
</organism>
<dbReference type="PANTHER" id="PTHR31111:SF113">
    <property type="entry name" value="F-BOX ASSOCIATED UBIQUITINATION EFFECTOR FAMILY PROTEIN"/>
    <property type="match status" value="1"/>
</dbReference>
<dbReference type="Pfam" id="PF08268">
    <property type="entry name" value="FBA_3"/>
    <property type="match status" value="1"/>
</dbReference>
<dbReference type="InterPro" id="IPR017451">
    <property type="entry name" value="F-box-assoc_interact_dom"/>
</dbReference>
<keyword evidence="1" id="KW-0472">Membrane</keyword>
<dbReference type="SUPFAM" id="SSF81383">
    <property type="entry name" value="F-box domain"/>
    <property type="match status" value="1"/>
</dbReference>
<dbReference type="SMART" id="SM00256">
    <property type="entry name" value="FBOX"/>
    <property type="match status" value="1"/>
</dbReference>
<sequence length="414" mass="47759">MIVEEEKKPNPIHIVPDLLEEIFIGLPLKSIIRFKTVSKQWRSILESEMFVERRMSLKKSHQKILAAYNCDCGKRPRLLPDSRSEGDEEIVFLHCNGTQQASMMTCDGFVCFPEPDCVNVLNPLTRQLRTFRSSRGTRSGNWVMGFGRDKVNGSYKVVRMCFEEEGYHVLDVECGKWRKLSRPPYKVNVGKKSVCVNGSIYWLKLGWGYFNILALNLHTREFHNVSVPDTWVTQETHLVNLEERLAIAKTRTGAEWKLEIWSMDAEEEIWSNTYSISLDCLGIKPWKTTWGTWFTPVTVSKLGNVVFCDNHKKLFKYYQETGKIHCLASDICVISPYLENLVSLRSELGYHSYLAIMTSRCRLFLRHLGASSGISKLLQRIRFGILEIVFITLVGCFLMYKQWEKNNSGMVNPA</sequence>
<evidence type="ECO:0000313" key="4">
    <source>
        <dbReference type="Proteomes" id="UP000489600"/>
    </source>
</evidence>
<evidence type="ECO:0000313" key="3">
    <source>
        <dbReference type="EMBL" id="VVB03229.1"/>
    </source>
</evidence>
<keyword evidence="4" id="KW-1185">Reference proteome</keyword>
<dbReference type="InterPro" id="IPR013187">
    <property type="entry name" value="F-box-assoc_dom_typ3"/>
</dbReference>
<proteinExistence type="predicted"/>
<dbReference type="Gene3D" id="1.20.1280.50">
    <property type="match status" value="1"/>
</dbReference>
<dbReference type="PANTHER" id="PTHR31111">
    <property type="entry name" value="BNAA05G37150D PROTEIN-RELATED"/>
    <property type="match status" value="1"/>
</dbReference>
<dbReference type="NCBIfam" id="TIGR01640">
    <property type="entry name" value="F_box_assoc_1"/>
    <property type="match status" value="1"/>
</dbReference>
<name>A0A565BPS0_9BRAS</name>
<protein>
    <recommendedName>
        <fullName evidence="2">F-box domain-containing protein</fullName>
    </recommendedName>
</protein>
<evidence type="ECO:0000259" key="2">
    <source>
        <dbReference type="SMART" id="SM00256"/>
    </source>
</evidence>
<dbReference type="AlphaFoldDB" id="A0A565BPS0"/>
<dbReference type="Pfam" id="PF00646">
    <property type="entry name" value="F-box"/>
    <property type="match status" value="1"/>
</dbReference>
<keyword evidence="1" id="KW-0812">Transmembrane</keyword>
<comment type="caution">
    <text evidence="3">The sequence shown here is derived from an EMBL/GenBank/DDBJ whole genome shotgun (WGS) entry which is preliminary data.</text>
</comment>
<feature type="domain" description="F-box" evidence="2">
    <location>
        <begin position="14"/>
        <end position="54"/>
    </location>
</feature>
<keyword evidence="1" id="KW-1133">Transmembrane helix</keyword>
<gene>
    <name evidence="3" type="ORF">ANE_LOCUS13673</name>
</gene>
<evidence type="ECO:0000256" key="1">
    <source>
        <dbReference type="SAM" id="Phobius"/>
    </source>
</evidence>
<feature type="transmembrane region" description="Helical" evidence="1">
    <location>
        <begin position="381"/>
        <end position="400"/>
    </location>
</feature>
<dbReference type="InterPro" id="IPR001810">
    <property type="entry name" value="F-box_dom"/>
</dbReference>
<accession>A0A565BPS0</accession>
<dbReference type="InterPro" id="IPR036047">
    <property type="entry name" value="F-box-like_dom_sf"/>
</dbReference>
<dbReference type="OrthoDB" id="5319261at2759"/>
<dbReference type="EMBL" id="CABITT030000004">
    <property type="protein sequence ID" value="VVB03229.1"/>
    <property type="molecule type" value="Genomic_DNA"/>
</dbReference>
<reference evidence="3" key="1">
    <citation type="submission" date="2019-07" db="EMBL/GenBank/DDBJ databases">
        <authorList>
            <person name="Dittberner H."/>
        </authorList>
    </citation>
    <scope>NUCLEOTIDE SEQUENCE [LARGE SCALE GENOMIC DNA]</scope>
</reference>